<protein>
    <submittedName>
        <fullName evidence="15">Ig lambda chain V region 4A</fullName>
    </submittedName>
</protein>
<dbReference type="GO" id="GO:0005886">
    <property type="term" value="C:plasma membrane"/>
    <property type="evidence" value="ECO:0007669"/>
    <property type="project" value="UniProtKB-SubCell"/>
</dbReference>
<dbReference type="GO" id="GO:0005576">
    <property type="term" value="C:extracellular region"/>
    <property type="evidence" value="ECO:0007669"/>
    <property type="project" value="UniProtKB-SubCell"/>
</dbReference>
<keyword evidence="3" id="KW-1003">Cell membrane</keyword>
<comment type="subunit">
    <text evidence="11">Immunoglobulins are composed of two identical heavy chains and two identical light chains; disulfide-linked.</text>
</comment>
<evidence type="ECO:0000256" key="12">
    <source>
        <dbReference type="ARBA" id="ARBA00043265"/>
    </source>
</evidence>
<dbReference type="InterPro" id="IPR007110">
    <property type="entry name" value="Ig-like_dom"/>
</dbReference>
<evidence type="ECO:0000256" key="1">
    <source>
        <dbReference type="ARBA" id="ARBA00004236"/>
    </source>
</evidence>
<keyword evidence="6" id="KW-0391">Immunity</keyword>
<evidence type="ECO:0000256" key="2">
    <source>
        <dbReference type="ARBA" id="ARBA00004613"/>
    </source>
</evidence>
<feature type="region of interest" description="Disordered" evidence="13">
    <location>
        <begin position="250"/>
        <end position="277"/>
    </location>
</feature>
<dbReference type="Gene3D" id="2.60.40.10">
    <property type="entry name" value="Immunoglobulins"/>
    <property type="match status" value="2"/>
</dbReference>
<name>L5M8I1_MYODS</name>
<dbReference type="SMART" id="SM00409">
    <property type="entry name" value="IG"/>
    <property type="match status" value="2"/>
</dbReference>
<feature type="compositionally biased region" description="Low complexity" evidence="13">
    <location>
        <begin position="267"/>
        <end position="277"/>
    </location>
</feature>
<evidence type="ECO:0000256" key="4">
    <source>
        <dbReference type="ARBA" id="ARBA00022525"/>
    </source>
</evidence>
<keyword evidence="4" id="KW-0964">Secreted</keyword>
<keyword evidence="10" id="KW-0393">Immunoglobulin domain</keyword>
<evidence type="ECO:0000256" key="8">
    <source>
        <dbReference type="ARBA" id="ARBA00023136"/>
    </source>
</evidence>
<dbReference type="InterPro" id="IPR013783">
    <property type="entry name" value="Ig-like_fold"/>
</dbReference>
<sequence length="291" mass="31050">MAFDSSGSYAFINTVLNQLITNSPYHGVSGGAFPLADYWIHWFQQKPGSPPRFLLYYKSDSDKHQGSGVPSRFSGSKDASAKAGVLTISGLQPEDEADYYCSTWDNSYKTHTVAQTHREVRQKPPLRSPGLTVAPAGGSAQFWLIWSRSQAVVTQKPSESVVPGVTVTLTCSTNTGEVTSGHYPYWIQQKPGQVPRTLIYDTSSKLSWTPARFSGSIQGGKAALTLSGAQPEDEAGYYCALAYSSHPHSDRCGRGSGTKTQGHKHSAPSASGAPPAVHGAVSAGVALRAVL</sequence>
<dbReference type="PROSITE" id="PS50835">
    <property type="entry name" value="IG_LIKE"/>
    <property type="match status" value="1"/>
</dbReference>
<dbReference type="EMBL" id="KB102958">
    <property type="protein sequence ID" value="ELK34642.1"/>
    <property type="molecule type" value="Genomic_DNA"/>
</dbReference>
<evidence type="ECO:0000313" key="16">
    <source>
        <dbReference type="Proteomes" id="UP000010556"/>
    </source>
</evidence>
<evidence type="ECO:0000256" key="6">
    <source>
        <dbReference type="ARBA" id="ARBA00022859"/>
    </source>
</evidence>
<dbReference type="GO" id="GO:0019814">
    <property type="term" value="C:immunoglobulin complex"/>
    <property type="evidence" value="ECO:0007669"/>
    <property type="project" value="UniProtKB-KW"/>
</dbReference>
<evidence type="ECO:0000256" key="3">
    <source>
        <dbReference type="ARBA" id="ARBA00022475"/>
    </source>
</evidence>
<dbReference type="SUPFAM" id="SSF48726">
    <property type="entry name" value="Immunoglobulin"/>
    <property type="match status" value="2"/>
</dbReference>
<dbReference type="InterPro" id="IPR036179">
    <property type="entry name" value="Ig-like_dom_sf"/>
</dbReference>
<dbReference type="InterPro" id="IPR003599">
    <property type="entry name" value="Ig_sub"/>
</dbReference>
<keyword evidence="16" id="KW-1185">Reference proteome</keyword>
<accession>L5M8I1</accession>
<evidence type="ECO:0000259" key="14">
    <source>
        <dbReference type="PROSITE" id="PS50835"/>
    </source>
</evidence>
<dbReference type="AlphaFoldDB" id="L5M8I1"/>
<evidence type="ECO:0000256" key="7">
    <source>
        <dbReference type="ARBA" id="ARBA00023130"/>
    </source>
</evidence>
<gene>
    <name evidence="15" type="ORF">MDA_GLEAN10000273</name>
</gene>
<dbReference type="InterPro" id="IPR050150">
    <property type="entry name" value="IgV_Light_Chain"/>
</dbReference>
<keyword evidence="5" id="KW-0732">Signal</keyword>
<dbReference type="Pfam" id="PF07686">
    <property type="entry name" value="V-set"/>
    <property type="match status" value="2"/>
</dbReference>
<organism evidence="15 16">
    <name type="scientific">Myotis davidii</name>
    <name type="common">David's myotis</name>
    <dbReference type="NCBI Taxonomy" id="225400"/>
    <lineage>
        <taxon>Eukaryota</taxon>
        <taxon>Metazoa</taxon>
        <taxon>Chordata</taxon>
        <taxon>Craniata</taxon>
        <taxon>Vertebrata</taxon>
        <taxon>Euteleostomi</taxon>
        <taxon>Mammalia</taxon>
        <taxon>Eutheria</taxon>
        <taxon>Laurasiatheria</taxon>
        <taxon>Chiroptera</taxon>
        <taxon>Yangochiroptera</taxon>
        <taxon>Vespertilionidae</taxon>
        <taxon>Myotis</taxon>
    </lineage>
</organism>
<dbReference type="FunFam" id="2.60.40.10:FF:001479">
    <property type="entry name" value="Immunoglobulin lambda variable 7-43"/>
    <property type="match status" value="1"/>
</dbReference>
<evidence type="ECO:0000256" key="9">
    <source>
        <dbReference type="ARBA" id="ARBA00023157"/>
    </source>
</evidence>
<dbReference type="GO" id="GO:0002250">
    <property type="term" value="P:adaptive immune response"/>
    <property type="evidence" value="ECO:0007669"/>
    <property type="project" value="UniProtKB-KW"/>
</dbReference>
<proteinExistence type="predicted"/>
<evidence type="ECO:0000256" key="11">
    <source>
        <dbReference type="ARBA" id="ARBA00038737"/>
    </source>
</evidence>
<keyword evidence="9" id="KW-1015">Disulfide bond</keyword>
<dbReference type="PANTHER" id="PTHR23267">
    <property type="entry name" value="IMMUNOGLOBULIN LIGHT CHAIN"/>
    <property type="match status" value="1"/>
</dbReference>
<reference evidence="16" key="1">
    <citation type="journal article" date="2013" name="Science">
        <title>Comparative analysis of bat genomes provides insight into the evolution of flight and immunity.</title>
        <authorList>
            <person name="Zhang G."/>
            <person name="Cowled C."/>
            <person name="Shi Z."/>
            <person name="Huang Z."/>
            <person name="Bishop-Lilly K.A."/>
            <person name="Fang X."/>
            <person name="Wynne J.W."/>
            <person name="Xiong Z."/>
            <person name="Baker M.L."/>
            <person name="Zhao W."/>
            <person name="Tachedjian M."/>
            <person name="Zhu Y."/>
            <person name="Zhou P."/>
            <person name="Jiang X."/>
            <person name="Ng J."/>
            <person name="Yang L."/>
            <person name="Wu L."/>
            <person name="Xiao J."/>
            <person name="Feng Y."/>
            <person name="Chen Y."/>
            <person name="Sun X."/>
            <person name="Zhang Y."/>
            <person name="Marsh G.A."/>
            <person name="Crameri G."/>
            <person name="Broder C.C."/>
            <person name="Frey K.G."/>
            <person name="Wang L.F."/>
            <person name="Wang J."/>
        </authorList>
    </citation>
    <scope>NUCLEOTIDE SEQUENCE [LARGE SCALE GENOMIC DNA]</scope>
</reference>
<dbReference type="InterPro" id="IPR013106">
    <property type="entry name" value="Ig_V-set"/>
</dbReference>
<dbReference type="Proteomes" id="UP000010556">
    <property type="component" value="Unassembled WGS sequence"/>
</dbReference>
<evidence type="ECO:0000256" key="5">
    <source>
        <dbReference type="ARBA" id="ARBA00022729"/>
    </source>
</evidence>
<evidence type="ECO:0000313" key="15">
    <source>
        <dbReference type="EMBL" id="ELK34642.1"/>
    </source>
</evidence>
<keyword evidence="12" id="KW-1280">Immunoglobulin</keyword>
<dbReference type="SMART" id="SM00406">
    <property type="entry name" value="IGv"/>
    <property type="match status" value="2"/>
</dbReference>
<keyword evidence="7" id="KW-1064">Adaptive immunity</keyword>
<keyword evidence="8" id="KW-0472">Membrane</keyword>
<feature type="domain" description="Ig-like" evidence="14">
    <location>
        <begin position="129"/>
        <end position="245"/>
    </location>
</feature>
<evidence type="ECO:0000256" key="13">
    <source>
        <dbReference type="SAM" id="MobiDB-lite"/>
    </source>
</evidence>
<comment type="subcellular location">
    <subcellularLocation>
        <location evidence="1">Cell membrane</location>
    </subcellularLocation>
    <subcellularLocation>
        <location evidence="2">Secreted</location>
    </subcellularLocation>
</comment>
<evidence type="ECO:0000256" key="10">
    <source>
        <dbReference type="ARBA" id="ARBA00023319"/>
    </source>
</evidence>